<evidence type="ECO:0000256" key="3">
    <source>
        <dbReference type="ARBA" id="ARBA00043265"/>
    </source>
</evidence>
<keyword evidence="1" id="KW-0391">Immunity</keyword>
<feature type="domain" description="Ig-like" evidence="4">
    <location>
        <begin position="36"/>
        <end position="121"/>
    </location>
</feature>
<protein>
    <recommendedName>
        <fullName evidence="4">Ig-like domain-containing protein</fullName>
    </recommendedName>
</protein>
<reference evidence="5" key="2">
    <citation type="submission" date="2025-09" db="UniProtKB">
        <authorList>
            <consortium name="Ensembl"/>
        </authorList>
    </citation>
    <scope>IDENTIFICATION</scope>
</reference>
<evidence type="ECO:0000256" key="1">
    <source>
        <dbReference type="ARBA" id="ARBA00022859"/>
    </source>
</evidence>
<dbReference type="GO" id="GO:0005576">
    <property type="term" value="C:extracellular region"/>
    <property type="evidence" value="ECO:0007669"/>
    <property type="project" value="UniProtKB-ARBA"/>
</dbReference>
<dbReference type="SUPFAM" id="SSF48726">
    <property type="entry name" value="Immunoglobulin"/>
    <property type="match status" value="1"/>
</dbReference>
<dbReference type="InterPro" id="IPR013783">
    <property type="entry name" value="Ig-like_fold"/>
</dbReference>
<dbReference type="FunFam" id="2.60.40.10:FF:002198">
    <property type="entry name" value="Immunoglobulin heavy variable 5-2"/>
    <property type="match status" value="1"/>
</dbReference>
<proteinExistence type="predicted"/>
<evidence type="ECO:0000256" key="2">
    <source>
        <dbReference type="ARBA" id="ARBA00023130"/>
    </source>
</evidence>
<dbReference type="GeneTree" id="ENSGT01050000244936"/>
<dbReference type="GO" id="GO:0019814">
    <property type="term" value="C:immunoglobulin complex"/>
    <property type="evidence" value="ECO:0007669"/>
    <property type="project" value="UniProtKB-KW"/>
</dbReference>
<evidence type="ECO:0000313" key="6">
    <source>
        <dbReference type="Proteomes" id="UP000694406"/>
    </source>
</evidence>
<dbReference type="InterPro" id="IPR007110">
    <property type="entry name" value="Ig-like_dom"/>
</dbReference>
<evidence type="ECO:0000313" key="5">
    <source>
        <dbReference type="Ensembl" id="ENSLLTP00000018924.1"/>
    </source>
</evidence>
<dbReference type="Gene3D" id="2.60.40.10">
    <property type="entry name" value="Immunoglobulins"/>
    <property type="match status" value="1"/>
</dbReference>
<dbReference type="Proteomes" id="UP000694406">
    <property type="component" value="Unplaced"/>
</dbReference>
<dbReference type="InterPro" id="IPR013106">
    <property type="entry name" value="Ig_V-set"/>
</dbReference>
<dbReference type="Ensembl" id="ENSLLTT00000019629.1">
    <property type="protein sequence ID" value="ENSLLTP00000018924.1"/>
    <property type="gene ID" value="ENSLLTG00000014282.1"/>
</dbReference>
<accession>A0A8C5SJH5</accession>
<reference evidence="5" key="1">
    <citation type="submission" date="2025-08" db="UniProtKB">
        <authorList>
            <consortium name="Ensembl"/>
        </authorList>
    </citation>
    <scope>IDENTIFICATION</scope>
</reference>
<dbReference type="PANTHER" id="PTHR23266">
    <property type="entry name" value="IMMUNOGLOBULIN HEAVY CHAIN"/>
    <property type="match status" value="1"/>
</dbReference>
<dbReference type="Pfam" id="PF07686">
    <property type="entry name" value="V-set"/>
    <property type="match status" value="1"/>
</dbReference>
<dbReference type="InterPro" id="IPR036179">
    <property type="entry name" value="Ig-like_dom_sf"/>
</dbReference>
<sequence>EMILCSILLTETSFILDVHCKIQLVESGGEVRRPRESLSLSCQASRFTFSYYEMGWVRQAPGKDLEWVAFIYDDSSKKFYSDKVKRHFTISRDNSRSQLYLQMSSLKPEDTAIYYCVRETQ</sequence>
<keyword evidence="2" id="KW-1064">Adaptive immunity</keyword>
<dbReference type="GO" id="GO:0002250">
    <property type="term" value="P:adaptive immune response"/>
    <property type="evidence" value="ECO:0007669"/>
    <property type="project" value="UniProtKB-KW"/>
</dbReference>
<keyword evidence="3" id="KW-1280">Immunoglobulin</keyword>
<dbReference type="SMART" id="SM00406">
    <property type="entry name" value="IGv"/>
    <property type="match status" value="1"/>
</dbReference>
<keyword evidence="6" id="KW-1185">Reference proteome</keyword>
<name>A0A8C5SJH5_LATLA</name>
<evidence type="ECO:0000259" key="4">
    <source>
        <dbReference type="PROSITE" id="PS50835"/>
    </source>
</evidence>
<organism evidence="5 6">
    <name type="scientific">Laticauda laticaudata</name>
    <name type="common">Blue-ringed sea krait</name>
    <name type="synonym">Blue-lipped sea krait</name>
    <dbReference type="NCBI Taxonomy" id="8630"/>
    <lineage>
        <taxon>Eukaryota</taxon>
        <taxon>Metazoa</taxon>
        <taxon>Chordata</taxon>
        <taxon>Craniata</taxon>
        <taxon>Vertebrata</taxon>
        <taxon>Euteleostomi</taxon>
        <taxon>Lepidosauria</taxon>
        <taxon>Squamata</taxon>
        <taxon>Bifurcata</taxon>
        <taxon>Unidentata</taxon>
        <taxon>Episquamata</taxon>
        <taxon>Toxicofera</taxon>
        <taxon>Serpentes</taxon>
        <taxon>Colubroidea</taxon>
        <taxon>Elapidae</taxon>
        <taxon>Laticaudinae</taxon>
        <taxon>Laticauda</taxon>
    </lineage>
</organism>
<dbReference type="InterPro" id="IPR050199">
    <property type="entry name" value="IgHV"/>
</dbReference>
<dbReference type="AlphaFoldDB" id="A0A8C5SJH5"/>
<dbReference type="PROSITE" id="PS50835">
    <property type="entry name" value="IG_LIKE"/>
    <property type="match status" value="1"/>
</dbReference>